<evidence type="ECO:0000313" key="3">
    <source>
        <dbReference type="Proteomes" id="UP000475666"/>
    </source>
</evidence>
<dbReference type="Proteomes" id="UP000475666">
    <property type="component" value="Unassembled WGS sequence"/>
</dbReference>
<protein>
    <submittedName>
        <fullName evidence="2">Uncharacterized protein</fullName>
    </submittedName>
</protein>
<name>A0A6G3T6C8_9ACTN</name>
<dbReference type="EMBL" id="JAAGMQ010000103">
    <property type="protein sequence ID" value="NEC32289.1"/>
    <property type="molecule type" value="Genomic_DNA"/>
</dbReference>
<keyword evidence="1" id="KW-1133">Transmembrane helix</keyword>
<reference evidence="2 3" key="1">
    <citation type="submission" date="2020-01" db="EMBL/GenBank/DDBJ databases">
        <title>Insect and environment-associated Actinomycetes.</title>
        <authorList>
            <person name="Currrie C."/>
            <person name="Chevrette M."/>
            <person name="Carlson C."/>
            <person name="Stubbendieck R."/>
            <person name="Wendt-Pienkowski E."/>
        </authorList>
    </citation>
    <scope>NUCLEOTIDE SEQUENCE [LARGE SCALE GENOMIC DNA]</scope>
    <source>
        <strain evidence="2 3">SID7739</strain>
    </source>
</reference>
<feature type="transmembrane region" description="Helical" evidence="1">
    <location>
        <begin position="35"/>
        <end position="54"/>
    </location>
</feature>
<proteinExistence type="predicted"/>
<sequence length="181" mass="20262">MMHCAASTLVKTAYRPRIRVMLGNNASQDGFDSTWTWTAVVGLVTLLATVYFSVDQVRKRKRAAEAKRLQPDYELLDEVVVEAGALEARAAQKFDLVELNKLCSRVKQAERRFPDLPFGKVVAHIDKYQKTVLPDGFAKKVAGKQVALGDVLDLSRQQGVALALIREACDRVQMEIDKRTQ</sequence>
<keyword evidence="1" id="KW-0812">Transmembrane</keyword>
<accession>A0A6G3T6C8</accession>
<gene>
    <name evidence="2" type="ORF">G3I66_03695</name>
</gene>
<dbReference type="AlphaFoldDB" id="A0A6G3T6C8"/>
<dbReference type="RefSeq" id="WP_164270849.1">
    <property type="nucleotide sequence ID" value="NZ_JAAGMQ010000103.1"/>
</dbReference>
<organism evidence="2 3">
    <name type="scientific">Streptomyces rubrogriseus</name>
    <dbReference type="NCBI Taxonomy" id="194673"/>
    <lineage>
        <taxon>Bacteria</taxon>
        <taxon>Bacillati</taxon>
        <taxon>Actinomycetota</taxon>
        <taxon>Actinomycetes</taxon>
        <taxon>Kitasatosporales</taxon>
        <taxon>Streptomycetaceae</taxon>
        <taxon>Streptomyces</taxon>
        <taxon>Streptomyces violaceoruber group</taxon>
    </lineage>
</organism>
<keyword evidence="1" id="KW-0472">Membrane</keyword>
<comment type="caution">
    <text evidence="2">The sequence shown here is derived from an EMBL/GenBank/DDBJ whole genome shotgun (WGS) entry which is preliminary data.</text>
</comment>
<evidence type="ECO:0000256" key="1">
    <source>
        <dbReference type="SAM" id="Phobius"/>
    </source>
</evidence>
<evidence type="ECO:0000313" key="2">
    <source>
        <dbReference type="EMBL" id="NEC32289.1"/>
    </source>
</evidence>